<dbReference type="Proteomes" id="UP001442364">
    <property type="component" value="Unassembled WGS sequence"/>
</dbReference>
<dbReference type="Gene3D" id="2.60.40.10">
    <property type="entry name" value="Immunoglobulins"/>
    <property type="match status" value="1"/>
</dbReference>
<evidence type="ECO:0000256" key="2">
    <source>
        <dbReference type="SAM" id="SignalP"/>
    </source>
</evidence>
<evidence type="ECO:0000313" key="4">
    <source>
        <dbReference type="EMBL" id="MEQ2378501.1"/>
    </source>
</evidence>
<sequence>MKYLKKIIAVVLAAGMIISNAPVAGSAANQNSRASKRTYNWYDKCADDIDENYTYEGSDLGIEATEDYTTFKIWAPSARYIKVNIYRKGVNDDDESSKVGSFTLEKMFANGNRDVWTGVWTLTLIGDWRGFYYNYTISTTNITGAHDTKYQVADPYSVAVSADGKRSYIIDPDMVSPDGWENDKHIYVDTAKANNVYKVSIKDFSTDTSSGTTSNGKYSAFTEKGATVNNAGELSSGIDYLKELGVTTVQLAPFSDYASDDEYVVANFNAPEPDYASDASNSEAIIKECKAMIQALHNAGISVVMEMPYTHTVTPTESVFEKVVPGYYYRHNTNGTYYTTTDYDNECATERAMYRKYVENSMKYWAEVYHIDGFSIDLVDCFDTKAYHSRLDKWLDEVKENVAKTDPRLVIWGDNYTKTDRQNKTSIYDNIISSINGSTYGARNEKAIKMYKQQAAMKYATPGILYMDAGEEMCSSVEGTTQQDKSVLEWQKCIDYTDVVSYYRGLMDIRKAFSPLADSQNISNNKEAYVLTNTTEGEWSTMAVLNNDTADDKEIAIPASREAADWVIIANGESAGLVSLGEVSGSTVKVPAYTTMILVDKESSLQVSVPEEKGRVIIDYLRTDGYGNSSFETPLRESITLYGTVGTGFVVPQNLNISSYYDLINAEYGKKGIFESGTIRLRYYYSAKYKPDRLVDGIINDGHYCEEVRFKVTDPAYTEVRVDDKKLTPDSNGYYTVSYADKEQTIKLIDNNGCNVQLYIKVLENHIPNNNDCTKDSVCTICGKVFPAQTSHKYSDSWSKDDTYHWKVCENDGCEVTSTKTEHSGTDDGDCTTPVICECGQIVTAAKAEHTYGEGSLMVMAHIQESVQYRAVQQKKLRIVKAEKQHVLKKLYVHIVIQNMVR</sequence>
<reference evidence="4 5" key="1">
    <citation type="submission" date="2024-03" db="EMBL/GenBank/DDBJ databases">
        <title>Human intestinal bacterial collection.</title>
        <authorList>
            <person name="Pauvert C."/>
            <person name="Hitch T.C.A."/>
            <person name="Clavel T."/>
        </authorList>
    </citation>
    <scope>NUCLEOTIDE SEQUENCE [LARGE SCALE GENOMIC DNA]</scope>
    <source>
        <strain evidence="4 5">CLA-AA-H255</strain>
    </source>
</reference>
<keyword evidence="5" id="KW-1185">Reference proteome</keyword>
<feature type="domain" description="Glycosyl hydrolase family 13 catalytic" evidence="3">
    <location>
        <begin position="185"/>
        <end position="491"/>
    </location>
</feature>
<protein>
    <recommendedName>
        <fullName evidence="3">Glycosyl hydrolase family 13 catalytic domain-containing protein</fullName>
    </recommendedName>
</protein>
<evidence type="ECO:0000259" key="3">
    <source>
        <dbReference type="SMART" id="SM00642"/>
    </source>
</evidence>
<dbReference type="SMART" id="SM00642">
    <property type="entry name" value="Aamy"/>
    <property type="match status" value="1"/>
</dbReference>
<comment type="similarity">
    <text evidence="1">Belongs to the glycosyl hydrolase 13 family.</text>
</comment>
<dbReference type="InterPro" id="IPR013783">
    <property type="entry name" value="Ig-like_fold"/>
</dbReference>
<dbReference type="InterPro" id="IPR017853">
    <property type="entry name" value="GH"/>
</dbReference>
<dbReference type="CDD" id="cd02860">
    <property type="entry name" value="E_set_Pullulanase"/>
    <property type="match status" value="1"/>
</dbReference>
<dbReference type="Gene3D" id="3.20.20.80">
    <property type="entry name" value="Glycosidases"/>
    <property type="match status" value="1"/>
</dbReference>
<feature type="signal peptide" evidence="2">
    <location>
        <begin position="1"/>
        <end position="24"/>
    </location>
</feature>
<gene>
    <name evidence="4" type="ORF">WMO14_01190</name>
</gene>
<dbReference type="EMBL" id="JBBMER010000001">
    <property type="protein sequence ID" value="MEQ2378501.1"/>
    <property type="molecule type" value="Genomic_DNA"/>
</dbReference>
<accession>A0ABV1BVR4</accession>
<dbReference type="SUPFAM" id="SSF81296">
    <property type="entry name" value="E set domains"/>
    <property type="match status" value="1"/>
</dbReference>
<dbReference type="RefSeq" id="WP_349153134.1">
    <property type="nucleotide sequence ID" value="NZ_JBBMER010000001.1"/>
</dbReference>
<dbReference type="Pfam" id="PF02922">
    <property type="entry name" value="CBM_48"/>
    <property type="match status" value="1"/>
</dbReference>
<organism evidence="4 5">
    <name type="scientific">[Lactobacillus] rogosae</name>
    <dbReference type="NCBI Taxonomy" id="706562"/>
    <lineage>
        <taxon>Bacteria</taxon>
        <taxon>Bacillati</taxon>
        <taxon>Bacillota</taxon>
        <taxon>Clostridia</taxon>
        <taxon>Lachnospirales</taxon>
        <taxon>Lachnospiraceae</taxon>
        <taxon>Lachnospira</taxon>
    </lineage>
</organism>
<comment type="caution">
    <text evidence="4">The sequence shown here is derived from an EMBL/GenBank/DDBJ whole genome shotgun (WGS) entry which is preliminary data.</text>
</comment>
<dbReference type="InterPro" id="IPR014756">
    <property type="entry name" value="Ig_E-set"/>
</dbReference>
<dbReference type="SUPFAM" id="SSF51445">
    <property type="entry name" value="(Trans)glycosidases"/>
    <property type="match status" value="1"/>
</dbReference>
<evidence type="ECO:0000256" key="1">
    <source>
        <dbReference type="ARBA" id="ARBA00008061"/>
    </source>
</evidence>
<dbReference type="PANTHER" id="PTHR43002">
    <property type="entry name" value="GLYCOGEN DEBRANCHING ENZYME"/>
    <property type="match status" value="1"/>
</dbReference>
<keyword evidence="2" id="KW-0732">Signal</keyword>
<dbReference type="InterPro" id="IPR004193">
    <property type="entry name" value="Glyco_hydro_13_N"/>
</dbReference>
<evidence type="ECO:0000313" key="5">
    <source>
        <dbReference type="Proteomes" id="UP001442364"/>
    </source>
</evidence>
<name>A0ABV1BVR4_9FIRM</name>
<feature type="chain" id="PRO_5047300660" description="Glycosyl hydrolase family 13 catalytic domain-containing protein" evidence="2">
    <location>
        <begin position="25"/>
        <end position="902"/>
    </location>
</feature>
<proteinExistence type="inferred from homology"/>
<dbReference type="InterPro" id="IPR006047">
    <property type="entry name" value="GH13_cat_dom"/>
</dbReference>
<dbReference type="InterPro" id="IPR013780">
    <property type="entry name" value="Glyco_hydro_b"/>
</dbReference>
<dbReference type="Gene3D" id="2.60.40.1180">
    <property type="entry name" value="Golgi alpha-mannosidase II"/>
    <property type="match status" value="1"/>
</dbReference>